<evidence type="ECO:0000256" key="1">
    <source>
        <dbReference type="SAM" id="Coils"/>
    </source>
</evidence>
<dbReference type="AlphaFoldDB" id="A0A4D7ARZ2"/>
<dbReference type="InterPro" id="IPR025464">
    <property type="entry name" value="DUF4315"/>
</dbReference>
<sequence length="79" mass="9128">MNPKIMKLRGELEKNKGKISDLQGRNRELEKQIRELEDTDIIGMVRENGMTMEQFAELFRRMQAAPAPATSEKEALNHD</sequence>
<organism evidence="2 3">
    <name type="scientific">Dysosmobacter welbionis</name>
    <dbReference type="NCBI Taxonomy" id="2093857"/>
    <lineage>
        <taxon>Bacteria</taxon>
        <taxon>Bacillati</taxon>
        <taxon>Bacillota</taxon>
        <taxon>Clostridia</taxon>
        <taxon>Eubacteriales</taxon>
        <taxon>Oscillospiraceae</taxon>
        <taxon>Dysosmobacter</taxon>
    </lineage>
</organism>
<gene>
    <name evidence="2" type="ORF">EIO64_04990</name>
</gene>
<reference evidence="3" key="1">
    <citation type="submission" date="2018-12" db="EMBL/GenBank/DDBJ databases">
        <title>Dusodibacter welbiota gen. nov., sp. nov., isolated from human faeces and emended description of the Oscillibacter genus.</title>
        <authorList>
            <person name="Le Roy T."/>
            <person name="Van der Smissen P."/>
            <person name="Delzenne N."/>
            <person name="Muccioli G."/>
            <person name="Collet J.F."/>
            <person name="Cani P.D."/>
        </authorList>
    </citation>
    <scope>NUCLEOTIDE SEQUENCE [LARGE SCALE GENOMIC DNA]</scope>
    <source>
        <strain evidence="3">J115</strain>
    </source>
</reference>
<dbReference type="KEGG" id="obj:EIO64_04990"/>
<accession>A0A4D7ARZ2</accession>
<dbReference type="EMBL" id="CP034413">
    <property type="protein sequence ID" value="QCI58656.1"/>
    <property type="molecule type" value="Genomic_DNA"/>
</dbReference>
<name>A0A4D7ARZ2_9FIRM</name>
<dbReference type="Pfam" id="PF14193">
    <property type="entry name" value="DUF4315"/>
    <property type="match status" value="1"/>
</dbReference>
<evidence type="ECO:0000313" key="2">
    <source>
        <dbReference type="EMBL" id="QCI58656.1"/>
    </source>
</evidence>
<feature type="coiled-coil region" evidence="1">
    <location>
        <begin position="12"/>
        <end position="39"/>
    </location>
</feature>
<dbReference type="Proteomes" id="UP000298642">
    <property type="component" value="Chromosome"/>
</dbReference>
<evidence type="ECO:0000313" key="3">
    <source>
        <dbReference type="Proteomes" id="UP000298642"/>
    </source>
</evidence>
<keyword evidence="3" id="KW-1185">Reference proteome</keyword>
<proteinExistence type="predicted"/>
<keyword evidence="1" id="KW-0175">Coiled coil</keyword>
<protein>
    <submittedName>
        <fullName evidence="2">DUF4315 family protein</fullName>
    </submittedName>
</protein>
<dbReference type="GeneID" id="89522439"/>
<dbReference type="RefSeq" id="WP_007883194.1">
    <property type="nucleotide sequence ID" value="NZ_CP034413.3"/>
</dbReference>